<dbReference type="Proteomes" id="UP000321926">
    <property type="component" value="Unassembled WGS sequence"/>
</dbReference>
<dbReference type="OrthoDB" id="9792322at2"/>
<feature type="domain" description="Glycosyl transferase family 1" evidence="1">
    <location>
        <begin position="192"/>
        <end position="344"/>
    </location>
</feature>
<reference evidence="3 4" key="1">
    <citation type="submission" date="2019-08" db="EMBL/GenBank/DDBJ databases">
        <authorList>
            <person name="Shi S."/>
        </authorList>
    </citation>
    <scope>NUCLEOTIDE SEQUENCE [LARGE SCALE GENOMIC DNA]</scope>
    <source>
        <strain evidence="3 4">GY10130</strain>
    </source>
</reference>
<dbReference type="AlphaFoldDB" id="A0A5C8K3R6"/>
<comment type="caution">
    <text evidence="3">The sequence shown here is derived from an EMBL/GenBank/DDBJ whole genome shotgun (WGS) entry which is preliminary data.</text>
</comment>
<evidence type="ECO:0000313" key="4">
    <source>
        <dbReference type="Proteomes" id="UP000321926"/>
    </source>
</evidence>
<evidence type="ECO:0000259" key="1">
    <source>
        <dbReference type="Pfam" id="PF00534"/>
    </source>
</evidence>
<name>A0A5C8K3R6_9BACT</name>
<dbReference type="PANTHER" id="PTHR45947">
    <property type="entry name" value="SULFOQUINOVOSYL TRANSFERASE SQD2"/>
    <property type="match status" value="1"/>
</dbReference>
<dbReference type="SUPFAM" id="SSF53756">
    <property type="entry name" value="UDP-Glycosyltransferase/glycogen phosphorylase"/>
    <property type="match status" value="1"/>
</dbReference>
<feature type="domain" description="Glycosyltransferase subfamily 4-like N-terminal" evidence="2">
    <location>
        <begin position="33"/>
        <end position="182"/>
    </location>
</feature>
<dbReference type="Pfam" id="PF00534">
    <property type="entry name" value="Glycos_transf_1"/>
    <property type="match status" value="1"/>
</dbReference>
<dbReference type="GO" id="GO:0016757">
    <property type="term" value="F:glycosyltransferase activity"/>
    <property type="evidence" value="ECO:0007669"/>
    <property type="project" value="InterPro"/>
</dbReference>
<evidence type="ECO:0000313" key="3">
    <source>
        <dbReference type="EMBL" id="TXK44900.1"/>
    </source>
</evidence>
<dbReference type="InterPro" id="IPR050194">
    <property type="entry name" value="Glycosyltransferase_grp1"/>
</dbReference>
<organism evidence="3 4">
    <name type="scientific">Pontibacter qinzhouensis</name>
    <dbReference type="NCBI Taxonomy" id="2603253"/>
    <lineage>
        <taxon>Bacteria</taxon>
        <taxon>Pseudomonadati</taxon>
        <taxon>Bacteroidota</taxon>
        <taxon>Cytophagia</taxon>
        <taxon>Cytophagales</taxon>
        <taxon>Hymenobacteraceae</taxon>
        <taxon>Pontibacter</taxon>
    </lineage>
</organism>
<dbReference type="InterPro" id="IPR028098">
    <property type="entry name" value="Glyco_trans_4-like_N"/>
</dbReference>
<proteinExistence type="predicted"/>
<dbReference type="RefSeq" id="WP_147922218.1">
    <property type="nucleotide sequence ID" value="NZ_VRTY01000046.1"/>
</dbReference>
<sequence>MLLELLIMRVIHVIECFASGAALFVNFLTRFTNGFEHIVIHGEKPDEISAEEVKATFPEDVKFIYWNYSQREINPYQDIRALIELLKIFRKHKGDVIHLHSSKAGFLGRVASTLTKHRNVVYTPHGASFARKDISSFQKNLFIWLEKTASLFSGNIVCCSSSEADIFNQVGIKATYINNGTVLDNCENTTLTKNQSKFTIVTCGRVTGQKNPQLFNSIAERFAENSKFQFIWVGDGTTANLDLLQSPNIIVTGMVSKKEVFEIVGSADLYISTALWEGLPLAVLEAMSVSKCLLLNKCVGNIDLVKDGFNGFKFKTIEKAVEKILWLEKTPLEVERMGNNSRKWCEEDFNIKTNAHMYQELYKLHLQHK</sequence>
<gene>
    <name evidence="3" type="ORF">FVR03_13170</name>
</gene>
<dbReference type="EMBL" id="VRTY01000046">
    <property type="protein sequence ID" value="TXK44900.1"/>
    <property type="molecule type" value="Genomic_DNA"/>
</dbReference>
<dbReference type="Pfam" id="PF13439">
    <property type="entry name" value="Glyco_transf_4"/>
    <property type="match status" value="1"/>
</dbReference>
<dbReference type="Gene3D" id="3.40.50.2000">
    <property type="entry name" value="Glycogen Phosphorylase B"/>
    <property type="match status" value="2"/>
</dbReference>
<evidence type="ECO:0000259" key="2">
    <source>
        <dbReference type="Pfam" id="PF13439"/>
    </source>
</evidence>
<accession>A0A5C8K3R6</accession>
<protein>
    <submittedName>
        <fullName evidence="3">Glycosyltransferase family 4 protein</fullName>
    </submittedName>
</protein>
<dbReference type="PANTHER" id="PTHR45947:SF3">
    <property type="entry name" value="SULFOQUINOVOSYL TRANSFERASE SQD2"/>
    <property type="match status" value="1"/>
</dbReference>
<keyword evidence="3" id="KW-0808">Transferase</keyword>
<dbReference type="InterPro" id="IPR001296">
    <property type="entry name" value="Glyco_trans_1"/>
</dbReference>
<keyword evidence="4" id="KW-1185">Reference proteome</keyword>